<dbReference type="EMBL" id="JAPQKR010000008">
    <property type="protein sequence ID" value="KAJ5211522.1"/>
    <property type="molecule type" value="Genomic_DNA"/>
</dbReference>
<reference evidence="2" key="2">
    <citation type="journal article" date="2023" name="IMA Fungus">
        <title>Comparative genomic study of the Penicillium genus elucidates a diverse pangenome and 15 lateral gene transfer events.</title>
        <authorList>
            <person name="Petersen C."/>
            <person name="Sorensen T."/>
            <person name="Nielsen M.R."/>
            <person name="Sondergaard T.E."/>
            <person name="Sorensen J.L."/>
            <person name="Fitzpatrick D.A."/>
            <person name="Frisvad J.C."/>
            <person name="Nielsen K.L."/>
        </authorList>
    </citation>
    <scope>NUCLEOTIDE SEQUENCE</scope>
    <source>
        <strain evidence="2">IBT 15544</strain>
    </source>
</reference>
<accession>A0A9W9N1N8</accession>
<dbReference type="AlphaFoldDB" id="A0A9W9N1N8"/>
<dbReference type="RefSeq" id="XP_058309692.1">
    <property type="nucleotide sequence ID" value="XM_058450230.1"/>
</dbReference>
<sequence length="315" mass="36993">MRDDYTEWERFSHPDPDEEDPPTLDEIQSLREFAERYGTSDTIPADDAARKLMSLADEGRVVDERQNDVVDKGERVSWLLWDAAIYMPRYQPAILKLIEAIRALPGLERTEEQIRTGRFEGKLETWRSLEAFTSIWSVTYLRCWEMRYGPYPYYGWVDFHNASAFNAHYLAAYPPDSPNSKELTRALRLIIFALEQDPWTRAQQPPPQWRGHRFIDNGRPTDYVQMLNTDVHAMVSFFEIAGHVIFGFVGKRDLSLLEKSKLSGCNLWQGDSSLSMERWEFWKKRLQWASGQDELMERTRADARKLVQLMQEIEQ</sequence>
<evidence type="ECO:0000313" key="3">
    <source>
        <dbReference type="Proteomes" id="UP001150904"/>
    </source>
</evidence>
<feature type="region of interest" description="Disordered" evidence="1">
    <location>
        <begin position="1"/>
        <end position="23"/>
    </location>
</feature>
<feature type="compositionally biased region" description="Basic and acidic residues" evidence="1">
    <location>
        <begin position="1"/>
        <end position="15"/>
    </location>
</feature>
<dbReference type="Pfam" id="PF12311">
    <property type="entry name" value="DUF3632"/>
    <property type="match status" value="1"/>
</dbReference>
<comment type="caution">
    <text evidence="2">The sequence shown here is derived from an EMBL/GenBank/DDBJ whole genome shotgun (WGS) entry which is preliminary data.</text>
</comment>
<reference evidence="2" key="1">
    <citation type="submission" date="2022-12" db="EMBL/GenBank/DDBJ databases">
        <authorList>
            <person name="Petersen C."/>
        </authorList>
    </citation>
    <scope>NUCLEOTIDE SEQUENCE</scope>
    <source>
        <strain evidence="2">IBT 15544</strain>
    </source>
</reference>
<dbReference type="OrthoDB" id="3350591at2759"/>
<keyword evidence="3" id="KW-1185">Reference proteome</keyword>
<organism evidence="2 3">
    <name type="scientific">Penicillium cinerascens</name>
    <dbReference type="NCBI Taxonomy" id="70096"/>
    <lineage>
        <taxon>Eukaryota</taxon>
        <taxon>Fungi</taxon>
        <taxon>Dikarya</taxon>
        <taxon>Ascomycota</taxon>
        <taxon>Pezizomycotina</taxon>
        <taxon>Eurotiomycetes</taxon>
        <taxon>Eurotiomycetidae</taxon>
        <taxon>Eurotiales</taxon>
        <taxon>Aspergillaceae</taxon>
        <taxon>Penicillium</taxon>
    </lineage>
</organism>
<evidence type="ECO:0000313" key="2">
    <source>
        <dbReference type="EMBL" id="KAJ5211522.1"/>
    </source>
</evidence>
<gene>
    <name evidence="2" type="ORF">N7498_003168</name>
</gene>
<dbReference type="GeneID" id="83177531"/>
<proteinExistence type="predicted"/>
<dbReference type="Proteomes" id="UP001150904">
    <property type="component" value="Unassembled WGS sequence"/>
</dbReference>
<dbReference type="InterPro" id="IPR022085">
    <property type="entry name" value="OpdG"/>
</dbReference>
<evidence type="ECO:0000256" key="1">
    <source>
        <dbReference type="SAM" id="MobiDB-lite"/>
    </source>
</evidence>
<dbReference type="PANTHER" id="PTHR38797">
    <property type="entry name" value="NUCLEAR PORE COMPLEX PROTEIN NUP85-RELATED"/>
    <property type="match status" value="1"/>
</dbReference>
<protein>
    <submittedName>
        <fullName evidence="2">Uncharacterized protein</fullName>
    </submittedName>
</protein>
<name>A0A9W9N1N8_9EURO</name>
<dbReference type="PANTHER" id="PTHR38797:SF4">
    <property type="entry name" value="NUCLEAR PORE COMPLEX PROTEIN NUP85"/>
    <property type="match status" value="1"/>
</dbReference>
<dbReference type="InterPro" id="IPR053204">
    <property type="entry name" value="Oxopyrrolidines_Biosynth-assoc"/>
</dbReference>